<evidence type="ECO:0000256" key="1">
    <source>
        <dbReference type="ARBA" id="ARBA00034117"/>
    </source>
</evidence>
<evidence type="ECO:0000259" key="3">
    <source>
        <dbReference type="PROSITE" id="PS51756"/>
    </source>
</evidence>
<dbReference type="PROSITE" id="PS51756">
    <property type="entry name" value="LXG"/>
    <property type="match status" value="1"/>
</dbReference>
<accession>A0A4V3RP65</accession>
<comment type="similarity">
    <text evidence="1">In the N-terminal section; belongs to the LXG family.</text>
</comment>
<evidence type="ECO:0000313" key="4">
    <source>
        <dbReference type="EMBL" id="TGY54310.1"/>
    </source>
</evidence>
<dbReference type="InterPro" id="IPR006829">
    <property type="entry name" value="LXG_dom"/>
</dbReference>
<dbReference type="Proteomes" id="UP000306855">
    <property type="component" value="Unassembled WGS sequence"/>
</dbReference>
<keyword evidence="2" id="KW-0472">Membrane</keyword>
<proteinExistence type="inferred from homology"/>
<reference evidence="4 5" key="1">
    <citation type="submission" date="2019-04" db="EMBL/GenBank/DDBJ databases">
        <title>Microbes associate with the intestines of laboratory mice.</title>
        <authorList>
            <person name="Navarre W."/>
            <person name="Wong E."/>
            <person name="Huang K."/>
            <person name="Tropini C."/>
            <person name="Ng K."/>
            <person name="Yu B."/>
        </authorList>
    </citation>
    <scope>NUCLEOTIDE SEQUENCE [LARGE SCALE GENOMIC DNA]</scope>
    <source>
        <strain evidence="4 5">NM26_J9</strain>
    </source>
</reference>
<protein>
    <recommendedName>
        <fullName evidence="3">LXG domain-containing protein</fullName>
    </recommendedName>
</protein>
<evidence type="ECO:0000313" key="5">
    <source>
        <dbReference type="Proteomes" id="UP000306855"/>
    </source>
</evidence>
<organism evidence="4 5">
    <name type="scientific">Ligilactobacillus murinus</name>
    <dbReference type="NCBI Taxonomy" id="1622"/>
    <lineage>
        <taxon>Bacteria</taxon>
        <taxon>Bacillati</taxon>
        <taxon>Bacillota</taxon>
        <taxon>Bacilli</taxon>
        <taxon>Lactobacillales</taxon>
        <taxon>Lactobacillaceae</taxon>
        <taxon>Ligilactobacillus</taxon>
    </lineage>
</organism>
<keyword evidence="2" id="KW-0812">Transmembrane</keyword>
<evidence type="ECO:0000256" key="2">
    <source>
        <dbReference type="SAM" id="Phobius"/>
    </source>
</evidence>
<dbReference type="AlphaFoldDB" id="A0A4V3RP65"/>
<feature type="transmembrane region" description="Helical" evidence="2">
    <location>
        <begin position="505"/>
        <end position="526"/>
    </location>
</feature>
<name>A0A4V3RP65_9LACO</name>
<comment type="caution">
    <text evidence="4">The sequence shown here is derived from an EMBL/GenBank/DDBJ whole genome shotgun (WGS) entry which is preliminary data.</text>
</comment>
<feature type="domain" description="LXG" evidence="3">
    <location>
        <begin position="7"/>
        <end position="243"/>
    </location>
</feature>
<dbReference type="EMBL" id="SRYK01000046">
    <property type="protein sequence ID" value="TGY54310.1"/>
    <property type="molecule type" value="Genomic_DNA"/>
</dbReference>
<sequence length="555" mass="61181">MMIFGGKKMKIDVGEVLATKNELSRIKMRLLGSLSDAKMAADSVKTSSALTGQVKKAVEAEYANYKLPFIKVLEEAVIGLVNTFDQKIDDFKKTVEETADDAVIDTQTIDELKQTLQTKQNELKELDASFKKTYSSVSDIVSVHAPSIGGITKELSDTKKVYENTKKWLERFEKQNEAFQTIDDQLELQLKAVGSVGDEVSKGYGTLNTGSYLFNPSYLTSSQKFDKDMRATVIKRNPALEMLSGTDLDIRTLNDISKMIGDLRWGKGKYKIAKDTQKYLISAYLVAALKQDSKGRIGFKTAEELYQEIEKHLPKAAREKLEKPLRKLIGHLDNKYIVKALQTPKSGLSKKNMRVLIDIKANVVKGGEKLAKQLYIYDAKKIVEPLQKGSLKVKDYLEEAKSSALKELNFKSMFKDFSKAKGLGRVIPGINIASKTLSLYDGFNESSKMANKHKLKGKWKTMSLIGGTAVDLGDMAVTAGLSTVGSMVGTWGVTAFMGGLGIATAPAWATVGLGVAIAAGAAWGVSKLSKKWGVGKFIKNKWNDFLEKNMRLGRS</sequence>
<keyword evidence="2" id="KW-1133">Transmembrane helix</keyword>
<gene>
    <name evidence="4" type="ORF">E5340_08250</name>
</gene>
<dbReference type="Pfam" id="PF04740">
    <property type="entry name" value="LXG"/>
    <property type="match status" value="1"/>
</dbReference>